<dbReference type="InterPro" id="IPR036412">
    <property type="entry name" value="HAD-like_sf"/>
</dbReference>
<evidence type="ECO:0000256" key="8">
    <source>
        <dbReference type="ARBA" id="ARBA00022842"/>
    </source>
</evidence>
<dbReference type="InterPro" id="IPR023214">
    <property type="entry name" value="HAD_sf"/>
</dbReference>
<evidence type="ECO:0000256" key="1">
    <source>
        <dbReference type="ARBA" id="ARBA00001946"/>
    </source>
</evidence>
<dbReference type="GO" id="GO:0006564">
    <property type="term" value="P:L-serine biosynthetic process"/>
    <property type="evidence" value="ECO:0007669"/>
    <property type="project" value="UniProtKB-KW"/>
</dbReference>
<evidence type="ECO:0000256" key="11">
    <source>
        <dbReference type="ARBA" id="ARBA00048523"/>
    </source>
</evidence>
<keyword evidence="13" id="KW-1185">Reference proteome</keyword>
<comment type="cofactor">
    <cofactor evidence="1">
        <name>Mg(2+)</name>
        <dbReference type="ChEBI" id="CHEBI:18420"/>
    </cofactor>
</comment>
<dbReference type="EMBL" id="CP009761">
    <property type="protein sequence ID" value="AIZ36337.1"/>
    <property type="molecule type" value="Genomic_DNA"/>
</dbReference>
<sequence>MGNVAAFFDIDGTIARESLMIEHFKRLIKYEILDESIWVDNVKQLYMEYVNRYGAYDAYIEALSEKYRSDLKGFDVRYNKFIAEQSIRKVFERVYVFSRNQLEFHRSNGHLIFFISGSPDFLVKEMAEKYNVTEFRATKYLYDEYGKFTGEIVPMWHSEGKDKVCNEIIEKYDIDTEKSYAYGDTTGDLSMLRRFGNAYTINPSKKLLERIKKDEELSKKVNVIVERKDVIYKLKADVTTL</sequence>
<evidence type="ECO:0000256" key="7">
    <source>
        <dbReference type="ARBA" id="ARBA00022801"/>
    </source>
</evidence>
<dbReference type="PANTHER" id="PTHR43344:SF2">
    <property type="entry name" value="PHOSPHOSERINE PHOSPHATASE"/>
    <property type="match status" value="1"/>
</dbReference>
<keyword evidence="9" id="KW-0718">Serine biosynthesis</keyword>
<dbReference type="GO" id="GO:0000287">
    <property type="term" value="F:magnesium ion binding"/>
    <property type="evidence" value="ECO:0007669"/>
    <property type="project" value="TreeGrafter"/>
</dbReference>
<evidence type="ECO:0000313" key="13">
    <source>
        <dbReference type="Proteomes" id="UP000031386"/>
    </source>
</evidence>
<dbReference type="GeneID" id="93384293"/>
<dbReference type="RefSeq" id="WP_004833661.1">
    <property type="nucleotide sequence ID" value="NZ_BHYQ01000003.1"/>
</dbReference>
<comment type="similarity">
    <text evidence="3">Belongs to the HAD-like hydrolase superfamily. SerB family.</text>
</comment>
<dbReference type="NCBIfam" id="TIGR01488">
    <property type="entry name" value="HAD-SF-IB"/>
    <property type="match status" value="1"/>
</dbReference>
<protein>
    <recommendedName>
        <fullName evidence="4">phosphoserine phosphatase</fullName>
        <ecNumber evidence="4">3.1.3.3</ecNumber>
    </recommendedName>
</protein>
<dbReference type="Gene3D" id="1.20.1440.100">
    <property type="entry name" value="SG protein - dephosphorylation function"/>
    <property type="match status" value="1"/>
</dbReference>
<dbReference type="NCBIfam" id="TIGR01490">
    <property type="entry name" value="HAD-SF-IB-hyp1"/>
    <property type="match status" value="1"/>
</dbReference>
<dbReference type="SUPFAM" id="SSF56784">
    <property type="entry name" value="HAD-like"/>
    <property type="match status" value="1"/>
</dbReference>
<comment type="catalytic activity">
    <reaction evidence="11">
        <text>O-phospho-D-serine + H2O = D-serine + phosphate</text>
        <dbReference type="Rhea" id="RHEA:24873"/>
        <dbReference type="ChEBI" id="CHEBI:15377"/>
        <dbReference type="ChEBI" id="CHEBI:35247"/>
        <dbReference type="ChEBI" id="CHEBI:43474"/>
        <dbReference type="ChEBI" id="CHEBI:58680"/>
        <dbReference type="EC" id="3.1.3.3"/>
    </reaction>
</comment>
<accession>A0A0B4S0E9</accession>
<dbReference type="EC" id="3.1.3.3" evidence="4"/>
<evidence type="ECO:0000256" key="5">
    <source>
        <dbReference type="ARBA" id="ARBA00022605"/>
    </source>
</evidence>
<organism evidence="12 13">
    <name type="scientific">Parvimonas micra</name>
    <dbReference type="NCBI Taxonomy" id="33033"/>
    <lineage>
        <taxon>Bacteria</taxon>
        <taxon>Bacillati</taxon>
        <taxon>Bacillota</taxon>
        <taxon>Tissierellia</taxon>
        <taxon>Tissierellales</taxon>
        <taxon>Peptoniphilaceae</taxon>
        <taxon>Parvimonas</taxon>
    </lineage>
</organism>
<evidence type="ECO:0000256" key="3">
    <source>
        <dbReference type="ARBA" id="ARBA00009184"/>
    </source>
</evidence>
<dbReference type="OrthoDB" id="9794212at2"/>
<dbReference type="STRING" id="33033.NW74_02790"/>
<dbReference type="AlphaFoldDB" id="A0A0B4S0E9"/>
<comment type="catalytic activity">
    <reaction evidence="10">
        <text>O-phospho-L-serine + H2O = L-serine + phosphate</text>
        <dbReference type="Rhea" id="RHEA:21208"/>
        <dbReference type="ChEBI" id="CHEBI:15377"/>
        <dbReference type="ChEBI" id="CHEBI:33384"/>
        <dbReference type="ChEBI" id="CHEBI:43474"/>
        <dbReference type="ChEBI" id="CHEBI:57524"/>
        <dbReference type="EC" id="3.1.3.3"/>
    </reaction>
</comment>
<dbReference type="InterPro" id="IPR006385">
    <property type="entry name" value="HAD_hydro_SerB1"/>
</dbReference>
<keyword evidence="6" id="KW-0479">Metal-binding</keyword>
<dbReference type="InterPro" id="IPR050582">
    <property type="entry name" value="HAD-like_SerB"/>
</dbReference>
<evidence type="ECO:0000256" key="9">
    <source>
        <dbReference type="ARBA" id="ARBA00023299"/>
    </source>
</evidence>
<evidence type="ECO:0000256" key="4">
    <source>
        <dbReference type="ARBA" id="ARBA00012640"/>
    </source>
</evidence>
<dbReference type="PANTHER" id="PTHR43344">
    <property type="entry name" value="PHOSPHOSERINE PHOSPHATASE"/>
    <property type="match status" value="1"/>
</dbReference>
<proteinExistence type="inferred from homology"/>
<name>A0A0B4S0E9_9FIRM</name>
<dbReference type="Pfam" id="PF12710">
    <property type="entry name" value="HAD"/>
    <property type="match status" value="1"/>
</dbReference>
<comment type="pathway">
    <text evidence="2">Amino-acid biosynthesis; L-serine biosynthesis; L-serine from 3-phospho-D-glycerate: step 3/3.</text>
</comment>
<dbReference type="Gene3D" id="3.40.50.1000">
    <property type="entry name" value="HAD superfamily/HAD-like"/>
    <property type="match status" value="1"/>
</dbReference>
<keyword evidence="7" id="KW-0378">Hydrolase</keyword>
<dbReference type="KEGG" id="pmic:NW74_02790"/>
<reference evidence="12 13" key="1">
    <citation type="submission" date="2014-10" db="EMBL/GenBank/DDBJ databases">
        <title>Complete genome sequence of Parvimonas micra KCOM 1535 (= ChDC B708).</title>
        <authorList>
            <person name="Kook J.-K."/>
            <person name="Park S.-N."/>
            <person name="Lim Y.K."/>
            <person name="Roh H."/>
        </authorList>
    </citation>
    <scope>NUCLEOTIDE SEQUENCE [LARGE SCALE GENOMIC DNA]</scope>
    <source>
        <strain evidence="13">KCOM 1535 / ChDC B708</strain>
    </source>
</reference>
<gene>
    <name evidence="12" type="ORF">NW74_02790</name>
</gene>
<dbReference type="Proteomes" id="UP000031386">
    <property type="component" value="Chromosome"/>
</dbReference>
<keyword evidence="8" id="KW-0460">Magnesium</keyword>
<evidence type="ECO:0000256" key="2">
    <source>
        <dbReference type="ARBA" id="ARBA00005135"/>
    </source>
</evidence>
<evidence type="ECO:0000256" key="6">
    <source>
        <dbReference type="ARBA" id="ARBA00022723"/>
    </source>
</evidence>
<dbReference type="GO" id="GO:0036424">
    <property type="term" value="F:L-phosphoserine phosphatase activity"/>
    <property type="evidence" value="ECO:0007669"/>
    <property type="project" value="TreeGrafter"/>
</dbReference>
<evidence type="ECO:0000313" key="12">
    <source>
        <dbReference type="EMBL" id="AIZ36337.1"/>
    </source>
</evidence>
<evidence type="ECO:0000256" key="10">
    <source>
        <dbReference type="ARBA" id="ARBA00048138"/>
    </source>
</evidence>
<keyword evidence="5" id="KW-0028">Amino-acid biosynthesis</keyword>
<dbReference type="GO" id="GO:0005737">
    <property type="term" value="C:cytoplasm"/>
    <property type="evidence" value="ECO:0007669"/>
    <property type="project" value="TreeGrafter"/>
</dbReference>